<evidence type="ECO:0000313" key="8">
    <source>
        <dbReference type="Proteomes" id="UP000826725"/>
    </source>
</evidence>
<organism evidence="7 8">
    <name type="scientific">Desulfomarina profundi</name>
    <dbReference type="NCBI Taxonomy" id="2772557"/>
    <lineage>
        <taxon>Bacteria</taxon>
        <taxon>Pseudomonadati</taxon>
        <taxon>Thermodesulfobacteriota</taxon>
        <taxon>Desulfobulbia</taxon>
        <taxon>Desulfobulbales</taxon>
        <taxon>Desulfobulbaceae</taxon>
        <taxon>Desulfomarina</taxon>
    </lineage>
</organism>
<dbReference type="GO" id="GO:0005829">
    <property type="term" value="C:cytosol"/>
    <property type="evidence" value="ECO:0007669"/>
    <property type="project" value="TreeGrafter"/>
</dbReference>
<keyword evidence="5" id="KW-0808">Transferase</keyword>
<dbReference type="InterPro" id="IPR024370">
    <property type="entry name" value="PBP_domain"/>
</dbReference>
<dbReference type="Proteomes" id="UP000826725">
    <property type="component" value="Chromosome"/>
</dbReference>
<dbReference type="PANTHER" id="PTHR10192">
    <property type="entry name" value="MOLYBDOPTERIN BIOSYNTHESIS PROTEIN"/>
    <property type="match status" value="1"/>
</dbReference>
<dbReference type="GO" id="GO:0061599">
    <property type="term" value="F:molybdopterin molybdotransferase activity"/>
    <property type="evidence" value="ECO:0007669"/>
    <property type="project" value="UniProtKB-UniRule"/>
</dbReference>
<proteinExistence type="inferred from homology"/>
<comment type="catalytic activity">
    <reaction evidence="4">
        <text>adenylyl-molybdopterin + molybdate = Mo-molybdopterin + AMP + H(+)</text>
        <dbReference type="Rhea" id="RHEA:35047"/>
        <dbReference type="ChEBI" id="CHEBI:15378"/>
        <dbReference type="ChEBI" id="CHEBI:36264"/>
        <dbReference type="ChEBI" id="CHEBI:62727"/>
        <dbReference type="ChEBI" id="CHEBI:71302"/>
        <dbReference type="ChEBI" id="CHEBI:456215"/>
        <dbReference type="EC" id="2.10.1.1"/>
    </reaction>
</comment>
<dbReference type="InterPro" id="IPR005110">
    <property type="entry name" value="MoeA_linker/N"/>
</dbReference>
<comment type="similarity">
    <text evidence="3 5">Belongs to the MoeA family.</text>
</comment>
<dbReference type="GO" id="GO:0046872">
    <property type="term" value="F:metal ion binding"/>
    <property type="evidence" value="ECO:0007669"/>
    <property type="project" value="UniProtKB-UniRule"/>
</dbReference>
<evidence type="ECO:0000259" key="6">
    <source>
        <dbReference type="SMART" id="SM00852"/>
    </source>
</evidence>
<comment type="pathway">
    <text evidence="2 5">Cofactor biosynthesis; molybdopterin biosynthesis.</text>
</comment>
<dbReference type="InterPro" id="IPR005111">
    <property type="entry name" value="MoeA_C_domain_IV"/>
</dbReference>
<keyword evidence="5" id="KW-0479">Metal-binding</keyword>
<dbReference type="EMBL" id="AP024086">
    <property type="protein sequence ID" value="BCL60288.1"/>
    <property type="molecule type" value="Genomic_DNA"/>
</dbReference>
<keyword evidence="5" id="KW-0500">Molybdenum</keyword>
<dbReference type="RefSeq" id="WP_268907512.1">
    <property type="nucleotide sequence ID" value="NZ_AP024086.1"/>
</dbReference>
<dbReference type="CDD" id="cd00887">
    <property type="entry name" value="MoeA"/>
    <property type="match status" value="1"/>
</dbReference>
<dbReference type="Pfam" id="PF03453">
    <property type="entry name" value="MoeA_N"/>
    <property type="match status" value="1"/>
</dbReference>
<comment type="cofactor">
    <cofactor evidence="5">
        <name>Mg(2+)</name>
        <dbReference type="ChEBI" id="CHEBI:18420"/>
    </cofactor>
</comment>
<dbReference type="GO" id="GO:0006777">
    <property type="term" value="P:Mo-molybdopterin cofactor biosynthetic process"/>
    <property type="evidence" value="ECO:0007669"/>
    <property type="project" value="UniProtKB-UniRule"/>
</dbReference>
<comment type="function">
    <text evidence="1 5">Catalyzes the insertion of molybdate into adenylated molybdopterin with the concomitant release of AMP.</text>
</comment>
<dbReference type="Pfam" id="PF00994">
    <property type="entry name" value="MoCF_biosynth"/>
    <property type="match status" value="1"/>
</dbReference>
<dbReference type="PANTHER" id="PTHR10192:SF16">
    <property type="entry name" value="MOLYBDOPTERIN MOLYBDENUMTRANSFERASE"/>
    <property type="match status" value="1"/>
</dbReference>
<dbReference type="InterPro" id="IPR038987">
    <property type="entry name" value="MoeA-like"/>
</dbReference>
<keyword evidence="5" id="KW-0501">Molybdenum cofactor biosynthesis</keyword>
<dbReference type="SMART" id="SM00852">
    <property type="entry name" value="MoCF_biosynth"/>
    <property type="match status" value="1"/>
</dbReference>
<evidence type="ECO:0000256" key="5">
    <source>
        <dbReference type="RuleBase" id="RU365090"/>
    </source>
</evidence>
<feature type="domain" description="MoaB/Mog" evidence="6">
    <location>
        <begin position="180"/>
        <end position="317"/>
    </location>
</feature>
<dbReference type="AlphaFoldDB" id="A0A8D5JCY8"/>
<protein>
    <recommendedName>
        <fullName evidence="5">Molybdopterin molybdenumtransferase</fullName>
        <ecNumber evidence="5">2.10.1.1</ecNumber>
    </recommendedName>
</protein>
<name>A0A8D5JCY8_9BACT</name>
<evidence type="ECO:0000256" key="2">
    <source>
        <dbReference type="ARBA" id="ARBA00005046"/>
    </source>
</evidence>
<dbReference type="Pfam" id="PF12727">
    <property type="entry name" value="PBP_like"/>
    <property type="match status" value="1"/>
</dbReference>
<evidence type="ECO:0000256" key="1">
    <source>
        <dbReference type="ARBA" id="ARBA00002901"/>
    </source>
</evidence>
<dbReference type="NCBIfam" id="NF011068">
    <property type="entry name" value="PRK14498.1"/>
    <property type="match status" value="1"/>
</dbReference>
<accession>A0A8D5JCY8</accession>
<sequence length="642" mass="69654">MSRQHNIYVRNTVLAEAMTIWKKALDECGFYSKSPVENVKVDDSLGRITAHPVFAHRSSPSYNAAAMDGIAVHFSDLSSATEAAPVRLTREQFVPVNTGNAIPEGFNAVVMIEDVHQIDKDTVELHMPATPWQHVRTIGEDLVATELILPEGHRIRPIDQGAMLATGVTEIEVRCPPRAHVIPTGSELIQPDQAPKAGNIIEFNSRILAGYLNEWGCVATRGLPVLDDPKQLRETIKAAARTNDIVILNAGASAGTRDYSARVLAEVGKVIIHGVAIKPGKPVILSMVGDTPVIGLPGYPVSALLTMRLFVRDMIYDFLALPRPEPQIIEAVMSRPLHSAMGVDQFVQITLGKVGETLMATPSGKGAGVVMSLVRGDGLLTIPTGSEGVGAGEKVKIELLRSRNDIDATLVFIGSHDNILDLLANQLHRQRPIVRISSAHVGSMGGLMAIRRGEAHIAGTHLLDEKTGEYNISFIQRFLKDIPLQLINLCYREQGLIVAPGNPENIQSFKDLADKGHIFINRQNGAGTRLLTDKILAEEGIDPADLQGYGHEEYTHMSVAAAVASNSVDAGLGIRAAANALGLDFVPIAEERYDLIIPKTFLEESKVKTVLDLIRTDSTFHETILSLGGYNLRDCGKVLYEQ</sequence>
<dbReference type="EC" id="2.10.1.1" evidence="5"/>
<keyword evidence="5" id="KW-0460">Magnesium</keyword>
<gene>
    <name evidence="7" type="ORF">DGMP_09810</name>
</gene>
<reference evidence="7" key="1">
    <citation type="submission" date="2020-09" db="EMBL/GenBank/DDBJ databases">
        <title>Desulfogranum mesoprofundum gen. nov., sp. nov., a novel mesophilic, sulfate-reducing chemolithoautotroph isolated from a deep-sea hydrothermal vent chimney in the Suiyo Seamount.</title>
        <authorList>
            <person name="Hashimoto Y."/>
            <person name="Nakagawa S."/>
        </authorList>
    </citation>
    <scope>NUCLEOTIDE SEQUENCE</scope>
    <source>
        <strain evidence="7">KT2</strain>
    </source>
</reference>
<evidence type="ECO:0000313" key="7">
    <source>
        <dbReference type="EMBL" id="BCL60288.1"/>
    </source>
</evidence>
<evidence type="ECO:0000256" key="3">
    <source>
        <dbReference type="ARBA" id="ARBA00010763"/>
    </source>
</evidence>
<dbReference type="Pfam" id="PF03454">
    <property type="entry name" value="MoeA_C"/>
    <property type="match status" value="1"/>
</dbReference>
<dbReference type="KEGG" id="dbk:DGMP_09810"/>
<dbReference type="InterPro" id="IPR001453">
    <property type="entry name" value="MoaB/Mog_dom"/>
</dbReference>
<dbReference type="UniPathway" id="UPA00344"/>
<keyword evidence="8" id="KW-1185">Reference proteome</keyword>
<evidence type="ECO:0000256" key="4">
    <source>
        <dbReference type="ARBA" id="ARBA00047317"/>
    </source>
</evidence>